<keyword evidence="4" id="KW-1185">Reference proteome</keyword>
<organism evidence="3 4">
    <name type="scientific">Arachis hypogaea</name>
    <name type="common">Peanut</name>
    <dbReference type="NCBI Taxonomy" id="3818"/>
    <lineage>
        <taxon>Eukaryota</taxon>
        <taxon>Viridiplantae</taxon>
        <taxon>Streptophyta</taxon>
        <taxon>Embryophyta</taxon>
        <taxon>Tracheophyta</taxon>
        <taxon>Spermatophyta</taxon>
        <taxon>Magnoliopsida</taxon>
        <taxon>eudicotyledons</taxon>
        <taxon>Gunneridae</taxon>
        <taxon>Pentapetalae</taxon>
        <taxon>rosids</taxon>
        <taxon>fabids</taxon>
        <taxon>Fabales</taxon>
        <taxon>Fabaceae</taxon>
        <taxon>Papilionoideae</taxon>
        <taxon>50 kb inversion clade</taxon>
        <taxon>dalbergioids sensu lato</taxon>
        <taxon>Dalbergieae</taxon>
        <taxon>Pterocarpus clade</taxon>
        <taxon>Arachis</taxon>
    </lineage>
</organism>
<keyword evidence="1" id="KW-0234">DNA repair</keyword>
<dbReference type="GO" id="GO:0006281">
    <property type="term" value="P:DNA repair"/>
    <property type="evidence" value="ECO:0007669"/>
    <property type="project" value="UniProtKB-KW"/>
</dbReference>
<accession>A0A444ZZN4</accession>
<comment type="catalytic activity">
    <reaction evidence="1">
        <text>ATP + H2O = ADP + phosphate + H(+)</text>
        <dbReference type="Rhea" id="RHEA:13065"/>
        <dbReference type="ChEBI" id="CHEBI:15377"/>
        <dbReference type="ChEBI" id="CHEBI:15378"/>
        <dbReference type="ChEBI" id="CHEBI:30616"/>
        <dbReference type="ChEBI" id="CHEBI:43474"/>
        <dbReference type="ChEBI" id="CHEBI:456216"/>
        <dbReference type="EC" id="5.6.2.3"/>
    </reaction>
</comment>
<dbReference type="GO" id="GO:0043139">
    <property type="term" value="F:5'-3' DNA helicase activity"/>
    <property type="evidence" value="ECO:0007669"/>
    <property type="project" value="UniProtKB-EC"/>
</dbReference>
<keyword evidence="1" id="KW-0347">Helicase</keyword>
<feature type="domain" description="DNA helicase Pif1-like DEAD-box helicase" evidence="2">
    <location>
        <begin position="1"/>
        <end position="93"/>
    </location>
</feature>
<comment type="caution">
    <text evidence="3">The sequence shown here is derived from an EMBL/GenBank/DDBJ whole genome shotgun (WGS) entry which is preliminary data.</text>
</comment>
<protein>
    <recommendedName>
        <fullName evidence="1">ATP-dependent DNA helicase</fullName>
        <ecNumber evidence="1">5.6.2.3</ecNumber>
    </recommendedName>
</protein>
<dbReference type="PANTHER" id="PTHR10492:SF74">
    <property type="entry name" value="ATP-DEPENDENT DNA HELICASE"/>
    <property type="match status" value="1"/>
</dbReference>
<gene>
    <name evidence="3" type="ORF">Ahy_B03g064467</name>
</gene>
<sequence length="228" mass="26632">MLSRYCYEAPDRCLRNIIRHILIANGKRPFGKRRLYLVETLNKYRLILTRYSDATINSSYLWKFVKVLQLSRNMRLTMKIKEFRYWLLKVGDDLLEDRLDGESEIKIPMDMIVLDSKQAFDELIDLVFPSLVHRLTLDVVDKINSHLLSIVPSDEKVYLSSDNLCIKEVWAQIVVSSSWIIVSYHKDGWFYREKNEMNLEKALTLGLEGGQLLGLRTEKSGLQQDPSS</sequence>
<dbReference type="STRING" id="3818.A0A444ZZN4"/>
<evidence type="ECO:0000259" key="2">
    <source>
        <dbReference type="Pfam" id="PF05970"/>
    </source>
</evidence>
<dbReference type="EC" id="5.6.2.3" evidence="1"/>
<dbReference type="GO" id="GO:0000723">
    <property type="term" value="P:telomere maintenance"/>
    <property type="evidence" value="ECO:0007669"/>
    <property type="project" value="InterPro"/>
</dbReference>
<dbReference type="InterPro" id="IPR010285">
    <property type="entry name" value="DNA_helicase_pif1-like_DEAD"/>
</dbReference>
<reference evidence="3 4" key="1">
    <citation type="submission" date="2019-01" db="EMBL/GenBank/DDBJ databases">
        <title>Sequencing of cultivated peanut Arachis hypogaea provides insights into genome evolution and oil improvement.</title>
        <authorList>
            <person name="Chen X."/>
        </authorList>
    </citation>
    <scope>NUCLEOTIDE SEQUENCE [LARGE SCALE GENOMIC DNA]</scope>
    <source>
        <strain evidence="4">cv. Fuhuasheng</strain>
        <tissue evidence="3">Leaves</tissue>
    </source>
</reference>
<evidence type="ECO:0000313" key="4">
    <source>
        <dbReference type="Proteomes" id="UP000289738"/>
    </source>
</evidence>
<evidence type="ECO:0000313" key="3">
    <source>
        <dbReference type="EMBL" id="RYR19622.1"/>
    </source>
</evidence>
<keyword evidence="1" id="KW-0227">DNA damage</keyword>
<name>A0A444ZZN4_ARAHY</name>
<keyword evidence="1" id="KW-0547">Nucleotide-binding</keyword>
<comment type="cofactor">
    <cofactor evidence="1">
        <name>Mg(2+)</name>
        <dbReference type="ChEBI" id="CHEBI:18420"/>
    </cofactor>
</comment>
<proteinExistence type="inferred from homology"/>
<dbReference type="GO" id="GO:0006310">
    <property type="term" value="P:DNA recombination"/>
    <property type="evidence" value="ECO:0007669"/>
    <property type="project" value="UniProtKB-KW"/>
</dbReference>
<keyword evidence="1" id="KW-0067">ATP-binding</keyword>
<dbReference type="Pfam" id="PF05970">
    <property type="entry name" value="PIF1"/>
    <property type="match status" value="1"/>
</dbReference>
<evidence type="ECO:0000256" key="1">
    <source>
        <dbReference type="RuleBase" id="RU363044"/>
    </source>
</evidence>
<comment type="similarity">
    <text evidence="1">Belongs to the helicase family.</text>
</comment>
<keyword evidence="1" id="KW-0378">Hydrolase</keyword>
<dbReference type="Proteomes" id="UP000289738">
    <property type="component" value="Chromosome B03"/>
</dbReference>
<dbReference type="GO" id="GO:0005524">
    <property type="term" value="F:ATP binding"/>
    <property type="evidence" value="ECO:0007669"/>
    <property type="project" value="UniProtKB-KW"/>
</dbReference>
<dbReference type="GO" id="GO:0016887">
    <property type="term" value="F:ATP hydrolysis activity"/>
    <property type="evidence" value="ECO:0007669"/>
    <property type="project" value="RHEA"/>
</dbReference>
<dbReference type="PANTHER" id="PTHR10492">
    <property type="match status" value="1"/>
</dbReference>
<dbReference type="EMBL" id="SDMP01000013">
    <property type="protein sequence ID" value="RYR19622.1"/>
    <property type="molecule type" value="Genomic_DNA"/>
</dbReference>
<dbReference type="AlphaFoldDB" id="A0A444ZZN4"/>
<keyword evidence="1" id="KW-0233">DNA recombination</keyword>